<name>A0A0S4QG45_9ACTN</name>
<protein>
    <submittedName>
        <fullName evidence="2">Uncharacterized protein</fullName>
    </submittedName>
</protein>
<proteinExistence type="predicted"/>
<feature type="region of interest" description="Disordered" evidence="1">
    <location>
        <begin position="1"/>
        <end position="20"/>
    </location>
</feature>
<evidence type="ECO:0000256" key="1">
    <source>
        <dbReference type="SAM" id="MobiDB-lite"/>
    </source>
</evidence>
<sequence>MGIAVGRGTGAPAISARPGPRPLRFAVYGQELFVQRPDGAWEGDRAPGQLILDGIVPLVPVDTVLVGCLPGGIPPCSAPADADASGGGGGRAGRSSGTAGGRRDEGPARAGAIRPTGASASDQIRRFLGRQEALDHRDH</sequence>
<dbReference type="Proteomes" id="UP000198802">
    <property type="component" value="Unassembled WGS sequence"/>
</dbReference>
<accession>A0A0S4QG45</accession>
<evidence type="ECO:0000313" key="3">
    <source>
        <dbReference type="Proteomes" id="UP000198802"/>
    </source>
</evidence>
<evidence type="ECO:0000313" key="2">
    <source>
        <dbReference type="EMBL" id="CUU53704.1"/>
    </source>
</evidence>
<gene>
    <name evidence="2" type="ORF">Ga0074812_101202</name>
</gene>
<reference evidence="3" key="1">
    <citation type="submission" date="2015-11" db="EMBL/GenBank/DDBJ databases">
        <authorList>
            <person name="Varghese N."/>
        </authorList>
    </citation>
    <scope>NUCLEOTIDE SEQUENCE [LARGE SCALE GENOMIC DNA]</scope>
    <source>
        <strain evidence="3">DSM 45899</strain>
    </source>
</reference>
<keyword evidence="3" id="KW-1185">Reference proteome</keyword>
<dbReference type="EMBL" id="FAOZ01000001">
    <property type="protein sequence ID" value="CUU53704.1"/>
    <property type="molecule type" value="Genomic_DNA"/>
</dbReference>
<dbReference type="AlphaFoldDB" id="A0A0S4QG45"/>
<organism evidence="2 3">
    <name type="scientific">Parafrankia irregularis</name>
    <dbReference type="NCBI Taxonomy" id="795642"/>
    <lineage>
        <taxon>Bacteria</taxon>
        <taxon>Bacillati</taxon>
        <taxon>Actinomycetota</taxon>
        <taxon>Actinomycetes</taxon>
        <taxon>Frankiales</taxon>
        <taxon>Frankiaceae</taxon>
        <taxon>Parafrankia</taxon>
    </lineage>
</organism>
<feature type="region of interest" description="Disordered" evidence="1">
    <location>
        <begin position="76"/>
        <end position="139"/>
    </location>
</feature>